<dbReference type="EMBL" id="BK015207">
    <property type="protein sequence ID" value="DAD95971.1"/>
    <property type="molecule type" value="Genomic_DNA"/>
</dbReference>
<name>A0A8S5NPJ5_9CAUD</name>
<reference evidence="1" key="1">
    <citation type="journal article" date="2021" name="Proc. Natl. Acad. Sci. U.S.A.">
        <title>A Catalog of Tens of Thousands of Viruses from Human Metagenomes Reveals Hidden Associations with Chronic Diseases.</title>
        <authorList>
            <person name="Tisza M.J."/>
            <person name="Buck C.B."/>
        </authorList>
    </citation>
    <scope>NUCLEOTIDE SEQUENCE</scope>
    <source>
        <strain evidence="1">CtSGm32</strain>
    </source>
</reference>
<organism evidence="1">
    <name type="scientific">Myoviridae sp. ctSGm32</name>
    <dbReference type="NCBI Taxonomy" id="2826653"/>
    <lineage>
        <taxon>Viruses</taxon>
        <taxon>Duplodnaviria</taxon>
        <taxon>Heunggongvirae</taxon>
        <taxon>Uroviricota</taxon>
        <taxon>Caudoviricetes</taxon>
    </lineage>
</organism>
<dbReference type="Pfam" id="PF16677">
    <property type="entry name" value="GP3_package"/>
    <property type="match status" value="1"/>
</dbReference>
<evidence type="ECO:0000313" key="1">
    <source>
        <dbReference type="EMBL" id="DAD95971.1"/>
    </source>
</evidence>
<protein>
    <submittedName>
        <fullName evidence="1">DNA packaging protein gp3</fullName>
    </submittedName>
</protein>
<accession>A0A8S5NPJ5</accession>
<sequence>MGEDEKRIIVGGNRKYKNAEEMKILIDEYFDICNKGRIPYTVSGLARHLGLSRKTLLEYQKKYGRRICEYY</sequence>
<proteinExistence type="predicted"/>
<dbReference type="InterPro" id="IPR032066">
    <property type="entry name" value="GP3_package"/>
</dbReference>